<reference evidence="2 3" key="1">
    <citation type="submission" date="2024-10" db="EMBL/GenBank/DDBJ databases">
        <authorList>
            <person name="Sang B.-I."/>
            <person name="Prabhaharan D."/>
        </authorList>
    </citation>
    <scope>NUCLEOTIDE SEQUENCE [LARGE SCALE GENOMIC DNA]</scope>
    <source>
        <strain evidence="2 3">MH</strain>
    </source>
</reference>
<sequence>MMRHKSMLILLLLLSFTLGYGVLATTARQNAHHGLIVSPPLEKAQKIYGSSGDRTDREKPVLLRHYSEGAPAPVHPILRWTRVDGAVMYDVQVLRQMEPDEKTGDIAYEPVMPEQRAYTNGIELALPDDFQDDCFYYRVYGLDMEGRRVSDYSSIEKVPLDRMAPFVEKPELLSAYNTGKGSVLLYPVYDWFPVPGASQYEVEVLDSAPENPGGIEPSQHRIDVYRTDSAQKYDPRPRYGNHPFYWRVRALDEQGGPIGVWSDAQPFLTDPDTPYTVAVLGDSISHGGGSVSYSPADWDFSYLSYLDFPAVNLAQSGDTSTMTKDRFDADVLPFRPKYLLILMGSNSLRNGLGADVVISDMEEVRKKSLEHGIRPVFLTVPPVNPDNIKRTFDDETAPDWQWQIGRVNRYIRSQVHIDITPGMYDSQGMLRTELAFDGLHLDPAGKKLMAQAINAAWPDIENLPDSAWDE</sequence>
<protein>
    <submittedName>
        <fullName evidence="2">SGNH/GDSL hydrolase family protein</fullName>
    </submittedName>
</protein>
<dbReference type="Gene3D" id="2.60.40.10">
    <property type="entry name" value="Immunoglobulins"/>
    <property type="match status" value="1"/>
</dbReference>
<dbReference type="Gene3D" id="3.40.50.1110">
    <property type="entry name" value="SGNH hydrolase"/>
    <property type="match status" value="1"/>
</dbReference>
<dbReference type="Proteomes" id="UP001605989">
    <property type="component" value="Unassembled WGS sequence"/>
</dbReference>
<dbReference type="InterPro" id="IPR051532">
    <property type="entry name" value="Ester_Hydrolysis_Enzymes"/>
</dbReference>
<comment type="caution">
    <text evidence="2">The sequence shown here is derived from an EMBL/GenBank/DDBJ whole genome shotgun (WGS) entry which is preliminary data.</text>
</comment>
<accession>A0ABW7DS56</accession>
<dbReference type="PANTHER" id="PTHR30383">
    <property type="entry name" value="THIOESTERASE 1/PROTEASE 1/LYSOPHOSPHOLIPASE L1"/>
    <property type="match status" value="1"/>
</dbReference>
<keyword evidence="2" id="KW-0378">Hydrolase</keyword>
<dbReference type="SUPFAM" id="SSF52266">
    <property type="entry name" value="SGNH hydrolase"/>
    <property type="match status" value="1"/>
</dbReference>
<proteinExistence type="predicted"/>
<evidence type="ECO:0000313" key="2">
    <source>
        <dbReference type="EMBL" id="MFG6274221.1"/>
    </source>
</evidence>
<evidence type="ECO:0000259" key="1">
    <source>
        <dbReference type="Pfam" id="PF13472"/>
    </source>
</evidence>
<dbReference type="InterPro" id="IPR013830">
    <property type="entry name" value="SGNH_hydro"/>
</dbReference>
<organism evidence="2 3">
    <name type="scientific">Megasphaera hexanoica</name>
    <dbReference type="NCBI Taxonomy" id="1675036"/>
    <lineage>
        <taxon>Bacteria</taxon>
        <taxon>Bacillati</taxon>
        <taxon>Bacillota</taxon>
        <taxon>Negativicutes</taxon>
        <taxon>Veillonellales</taxon>
        <taxon>Veillonellaceae</taxon>
        <taxon>Megasphaera</taxon>
    </lineage>
</organism>
<dbReference type="PANTHER" id="PTHR30383:SF5">
    <property type="entry name" value="SGNH HYDROLASE-TYPE ESTERASE DOMAIN-CONTAINING PROTEIN"/>
    <property type="match status" value="1"/>
</dbReference>
<dbReference type="GO" id="GO:0016787">
    <property type="term" value="F:hydrolase activity"/>
    <property type="evidence" value="ECO:0007669"/>
    <property type="project" value="UniProtKB-KW"/>
</dbReference>
<gene>
    <name evidence="2" type="ORF">ACGTZG_13625</name>
</gene>
<evidence type="ECO:0000313" key="3">
    <source>
        <dbReference type="Proteomes" id="UP001605989"/>
    </source>
</evidence>
<name>A0ABW7DS56_9FIRM</name>
<dbReference type="RefSeq" id="WP_257536579.1">
    <property type="nucleotide sequence ID" value="NZ_CP011940.1"/>
</dbReference>
<feature type="domain" description="SGNH hydrolase-type esterase" evidence="1">
    <location>
        <begin position="279"/>
        <end position="447"/>
    </location>
</feature>
<dbReference type="InterPro" id="IPR013783">
    <property type="entry name" value="Ig-like_fold"/>
</dbReference>
<dbReference type="InterPro" id="IPR036514">
    <property type="entry name" value="SGNH_hydro_sf"/>
</dbReference>
<keyword evidence="3" id="KW-1185">Reference proteome</keyword>
<dbReference type="EMBL" id="JBIEKR010000016">
    <property type="protein sequence ID" value="MFG6274221.1"/>
    <property type="molecule type" value="Genomic_DNA"/>
</dbReference>
<dbReference type="Pfam" id="PF13472">
    <property type="entry name" value="Lipase_GDSL_2"/>
    <property type="match status" value="1"/>
</dbReference>